<evidence type="ECO:0000313" key="1">
    <source>
        <dbReference type="EMBL" id="RUP49096.1"/>
    </source>
</evidence>
<dbReference type="EMBL" id="RBNI01002615">
    <property type="protein sequence ID" value="RUP49096.1"/>
    <property type="molecule type" value="Genomic_DNA"/>
</dbReference>
<evidence type="ECO:0000313" key="2">
    <source>
        <dbReference type="Proteomes" id="UP000268093"/>
    </source>
</evidence>
<sequence length="84" mass="9474">MPTILNFDPDHEPAPYSNLLVGNLDLDFGEPNLQKLVNETKSPWPLSNVLDEPRGKSPEARLVPCAQEEEQRHQVGVIELTEKK</sequence>
<protein>
    <submittedName>
        <fullName evidence="1">Uncharacterized protein</fullName>
    </submittedName>
</protein>
<comment type="caution">
    <text evidence="1">The sequence shown here is derived from an EMBL/GenBank/DDBJ whole genome shotgun (WGS) entry which is preliminary data.</text>
</comment>
<organism evidence="1 2">
    <name type="scientific">Jimgerdemannia flammicorona</name>
    <dbReference type="NCBI Taxonomy" id="994334"/>
    <lineage>
        <taxon>Eukaryota</taxon>
        <taxon>Fungi</taxon>
        <taxon>Fungi incertae sedis</taxon>
        <taxon>Mucoromycota</taxon>
        <taxon>Mucoromycotina</taxon>
        <taxon>Endogonomycetes</taxon>
        <taxon>Endogonales</taxon>
        <taxon>Endogonaceae</taxon>
        <taxon>Jimgerdemannia</taxon>
    </lineage>
</organism>
<dbReference type="Gene3D" id="3.60.21.10">
    <property type="match status" value="1"/>
</dbReference>
<reference evidence="1 2" key="1">
    <citation type="journal article" date="2018" name="New Phytol.">
        <title>Phylogenomics of Endogonaceae and evolution of mycorrhizas within Mucoromycota.</title>
        <authorList>
            <person name="Chang Y."/>
            <person name="Desiro A."/>
            <person name="Na H."/>
            <person name="Sandor L."/>
            <person name="Lipzen A."/>
            <person name="Clum A."/>
            <person name="Barry K."/>
            <person name="Grigoriev I.V."/>
            <person name="Martin F.M."/>
            <person name="Stajich J.E."/>
            <person name="Smith M.E."/>
            <person name="Bonito G."/>
            <person name="Spatafora J.W."/>
        </authorList>
    </citation>
    <scope>NUCLEOTIDE SEQUENCE [LARGE SCALE GENOMIC DNA]</scope>
    <source>
        <strain evidence="1 2">GMNB39</strain>
    </source>
</reference>
<name>A0A433DE52_9FUNG</name>
<dbReference type="Proteomes" id="UP000268093">
    <property type="component" value="Unassembled WGS sequence"/>
</dbReference>
<dbReference type="AlphaFoldDB" id="A0A433DE52"/>
<proteinExistence type="predicted"/>
<keyword evidence="2" id="KW-1185">Reference proteome</keyword>
<gene>
    <name evidence="1" type="ORF">BC936DRAFT_143293</name>
</gene>
<accession>A0A433DE52</accession>
<dbReference type="InterPro" id="IPR029052">
    <property type="entry name" value="Metallo-depent_PP-like"/>
</dbReference>